<dbReference type="EMBL" id="LR796769">
    <property type="protein sequence ID" value="CAB4165063.1"/>
    <property type="molecule type" value="Genomic_DNA"/>
</dbReference>
<name>A0A6J5P187_9CAUD</name>
<protein>
    <submittedName>
        <fullName evidence="2">Uncharacterized protein</fullName>
    </submittedName>
</protein>
<organism evidence="2">
    <name type="scientific">uncultured Caudovirales phage</name>
    <dbReference type="NCBI Taxonomy" id="2100421"/>
    <lineage>
        <taxon>Viruses</taxon>
        <taxon>Duplodnaviria</taxon>
        <taxon>Heunggongvirae</taxon>
        <taxon>Uroviricota</taxon>
        <taxon>Caudoviricetes</taxon>
        <taxon>Peduoviridae</taxon>
        <taxon>Maltschvirus</taxon>
        <taxon>Maltschvirus maltsch</taxon>
    </lineage>
</organism>
<keyword evidence="1" id="KW-0812">Transmembrane</keyword>
<keyword evidence="1" id="KW-0472">Membrane</keyword>
<feature type="transmembrane region" description="Helical" evidence="1">
    <location>
        <begin position="6"/>
        <end position="27"/>
    </location>
</feature>
<keyword evidence="1" id="KW-1133">Transmembrane helix</keyword>
<proteinExistence type="predicted"/>
<gene>
    <name evidence="2" type="ORF">UFOVP815_10</name>
</gene>
<evidence type="ECO:0000313" key="2">
    <source>
        <dbReference type="EMBL" id="CAB4165063.1"/>
    </source>
</evidence>
<sequence length="30" mass="3344">MKRSNLAVFLDHLLAIAIGVTLAYLLFINL</sequence>
<reference evidence="2" key="1">
    <citation type="submission" date="2020-04" db="EMBL/GenBank/DDBJ databases">
        <authorList>
            <person name="Chiriac C."/>
            <person name="Salcher M."/>
            <person name="Ghai R."/>
            <person name="Kavagutti S V."/>
        </authorList>
    </citation>
    <scope>NUCLEOTIDE SEQUENCE</scope>
</reference>
<accession>A0A6J5P187</accession>
<evidence type="ECO:0000256" key="1">
    <source>
        <dbReference type="SAM" id="Phobius"/>
    </source>
</evidence>